<dbReference type="PANTHER" id="PTHR43142">
    <property type="entry name" value="CARBOXYLIC ESTER HYDROLASE"/>
    <property type="match status" value="1"/>
</dbReference>
<sequence length="317" mass="34667">DPLVFVEEGAMHGTYLASANGRTFAAFQGIPYARPPIGKYRFKDPVLHKPWRGVWPATKPGSECLHYKNGLHGDENCLFLNVYSSMLPRGNAPLLDVIVFFHGGAFMFDTAHKYGPKYLLDRDIVLVTINYRLGPLGFISTEDEVVPGNMGLKDQTLALRWVQRNIVAFGGNPASVTISGSSAGGVSVHYHYFSNSSHGLFQRGIAMSGSSLCPWAQMENGRAKADVLAQSLGCNSYSSRDMIDCLRQRPAAMIVQQVPMFQGWRDQPFSPFGPTIEVAGVNPFLSEQPINALLNGNIQDVPLLLSVTTEEGLYPAA</sequence>
<evidence type="ECO:0000259" key="6">
    <source>
        <dbReference type="Pfam" id="PF00135"/>
    </source>
</evidence>
<dbReference type="Proteomes" id="UP001233999">
    <property type="component" value="Unassembled WGS sequence"/>
</dbReference>
<dbReference type="GO" id="GO:0052689">
    <property type="term" value="F:carboxylic ester hydrolase activity"/>
    <property type="evidence" value="ECO:0007669"/>
    <property type="project" value="UniProtKB-KW"/>
</dbReference>
<dbReference type="AlphaFoldDB" id="A0AAD8AAR7"/>
<evidence type="ECO:0000313" key="7">
    <source>
        <dbReference type="EMBL" id="KAJ9595640.1"/>
    </source>
</evidence>
<dbReference type="EC" id="3.1.1.-" evidence="5"/>
<organism evidence="7 8">
    <name type="scientific">Diploptera punctata</name>
    <name type="common">Pacific beetle cockroach</name>
    <dbReference type="NCBI Taxonomy" id="6984"/>
    <lineage>
        <taxon>Eukaryota</taxon>
        <taxon>Metazoa</taxon>
        <taxon>Ecdysozoa</taxon>
        <taxon>Arthropoda</taxon>
        <taxon>Hexapoda</taxon>
        <taxon>Insecta</taxon>
        <taxon>Pterygota</taxon>
        <taxon>Neoptera</taxon>
        <taxon>Polyneoptera</taxon>
        <taxon>Dictyoptera</taxon>
        <taxon>Blattodea</taxon>
        <taxon>Blaberoidea</taxon>
        <taxon>Blaberidae</taxon>
        <taxon>Diplopterinae</taxon>
        <taxon>Diploptera</taxon>
    </lineage>
</organism>
<comment type="caution">
    <text evidence="7">The sequence shown here is derived from an EMBL/GenBank/DDBJ whole genome shotgun (WGS) entry which is preliminary data.</text>
</comment>
<evidence type="ECO:0000313" key="8">
    <source>
        <dbReference type="Proteomes" id="UP001233999"/>
    </source>
</evidence>
<reference evidence="7" key="2">
    <citation type="submission" date="2023-05" db="EMBL/GenBank/DDBJ databases">
        <authorList>
            <person name="Fouks B."/>
        </authorList>
    </citation>
    <scope>NUCLEOTIDE SEQUENCE</scope>
    <source>
        <strain evidence="7">Stay&amp;Tobe</strain>
        <tissue evidence="7">Testes</tissue>
    </source>
</reference>
<dbReference type="Pfam" id="PF00135">
    <property type="entry name" value="COesterase"/>
    <property type="match status" value="1"/>
</dbReference>
<comment type="similarity">
    <text evidence="1 5">Belongs to the type-B carboxylesterase/lipase family.</text>
</comment>
<protein>
    <recommendedName>
        <fullName evidence="5">Carboxylic ester hydrolase</fullName>
        <ecNumber evidence="5">3.1.1.-</ecNumber>
    </recommendedName>
</protein>
<feature type="domain" description="Carboxylesterase type B" evidence="6">
    <location>
        <begin position="2"/>
        <end position="315"/>
    </location>
</feature>
<gene>
    <name evidence="7" type="ORF">L9F63_013170</name>
</gene>
<dbReference type="InterPro" id="IPR019826">
    <property type="entry name" value="Carboxylesterase_B_AS"/>
</dbReference>
<reference evidence="7" key="1">
    <citation type="journal article" date="2023" name="IScience">
        <title>Live-bearing cockroach genome reveals convergent evolutionary mechanisms linked to viviparity in insects and beyond.</title>
        <authorList>
            <person name="Fouks B."/>
            <person name="Harrison M.C."/>
            <person name="Mikhailova A.A."/>
            <person name="Marchal E."/>
            <person name="English S."/>
            <person name="Carruthers M."/>
            <person name="Jennings E.C."/>
            <person name="Chiamaka E.L."/>
            <person name="Frigard R.A."/>
            <person name="Pippel M."/>
            <person name="Attardo G.M."/>
            <person name="Benoit J.B."/>
            <person name="Bornberg-Bauer E."/>
            <person name="Tobe S.S."/>
        </authorList>
    </citation>
    <scope>NUCLEOTIDE SEQUENCE</scope>
    <source>
        <strain evidence="7">Stay&amp;Tobe</strain>
    </source>
</reference>
<evidence type="ECO:0000256" key="2">
    <source>
        <dbReference type="ARBA" id="ARBA00022487"/>
    </source>
</evidence>
<keyword evidence="4" id="KW-0325">Glycoprotein</keyword>
<keyword evidence="8" id="KW-1185">Reference proteome</keyword>
<dbReference type="Gene3D" id="3.40.50.1820">
    <property type="entry name" value="alpha/beta hydrolase"/>
    <property type="match status" value="1"/>
</dbReference>
<evidence type="ECO:0000256" key="5">
    <source>
        <dbReference type="RuleBase" id="RU361235"/>
    </source>
</evidence>
<dbReference type="PROSITE" id="PS00122">
    <property type="entry name" value="CARBOXYLESTERASE_B_1"/>
    <property type="match status" value="1"/>
</dbReference>
<name>A0AAD8AAR7_DIPPU</name>
<evidence type="ECO:0000256" key="3">
    <source>
        <dbReference type="ARBA" id="ARBA00022801"/>
    </source>
</evidence>
<proteinExistence type="inferred from homology"/>
<dbReference type="EMBL" id="JASPKZ010002323">
    <property type="protein sequence ID" value="KAJ9595640.1"/>
    <property type="molecule type" value="Genomic_DNA"/>
</dbReference>
<feature type="non-terminal residue" evidence="7">
    <location>
        <position position="1"/>
    </location>
</feature>
<keyword evidence="2" id="KW-0719">Serine esterase</keyword>
<dbReference type="SUPFAM" id="SSF53474">
    <property type="entry name" value="alpha/beta-Hydrolases"/>
    <property type="match status" value="1"/>
</dbReference>
<accession>A0AAD8AAR7</accession>
<feature type="non-terminal residue" evidence="7">
    <location>
        <position position="317"/>
    </location>
</feature>
<evidence type="ECO:0000256" key="1">
    <source>
        <dbReference type="ARBA" id="ARBA00005964"/>
    </source>
</evidence>
<evidence type="ECO:0000256" key="4">
    <source>
        <dbReference type="ARBA" id="ARBA00023180"/>
    </source>
</evidence>
<keyword evidence="3 5" id="KW-0378">Hydrolase</keyword>
<dbReference type="PANTHER" id="PTHR43142:SF1">
    <property type="entry name" value="CARBOXYLIC ESTER HYDROLASE"/>
    <property type="match status" value="1"/>
</dbReference>
<dbReference type="InterPro" id="IPR029058">
    <property type="entry name" value="AB_hydrolase_fold"/>
</dbReference>
<dbReference type="InterPro" id="IPR002018">
    <property type="entry name" value="CarbesteraseB"/>
</dbReference>